<evidence type="ECO:0000259" key="4">
    <source>
        <dbReference type="PROSITE" id="PS50222"/>
    </source>
</evidence>
<dbReference type="InterPro" id="IPR011050">
    <property type="entry name" value="Pectin_lyase_fold/virulence"/>
</dbReference>
<evidence type="ECO:0000313" key="6">
    <source>
        <dbReference type="Proteomes" id="UP000631114"/>
    </source>
</evidence>
<dbReference type="GO" id="GO:0042545">
    <property type="term" value="P:cell wall modification"/>
    <property type="evidence" value="ECO:0007669"/>
    <property type="project" value="InterPro"/>
</dbReference>
<keyword evidence="6" id="KW-1185">Reference proteome</keyword>
<dbReference type="Pfam" id="PF01095">
    <property type="entry name" value="Pectinesterase"/>
    <property type="match status" value="1"/>
</dbReference>
<reference evidence="5 6" key="1">
    <citation type="submission" date="2020-10" db="EMBL/GenBank/DDBJ databases">
        <title>The Coptis chinensis genome and diversification of protoberbering-type alkaloids.</title>
        <authorList>
            <person name="Wang B."/>
            <person name="Shu S."/>
            <person name="Song C."/>
            <person name="Liu Y."/>
        </authorList>
    </citation>
    <scope>NUCLEOTIDE SEQUENCE [LARGE SCALE GENOMIC DNA]</scope>
    <source>
        <strain evidence="5">HL-2020</strain>
        <tissue evidence="5">Leaf</tissue>
    </source>
</reference>
<dbReference type="PANTHER" id="PTHR31707">
    <property type="entry name" value="PECTINESTERASE"/>
    <property type="match status" value="1"/>
</dbReference>
<dbReference type="Gene3D" id="2.160.20.10">
    <property type="entry name" value="Single-stranded right-handed beta-helix, Pectin lyase-like"/>
    <property type="match status" value="1"/>
</dbReference>
<comment type="pathway">
    <text evidence="1">Glycan metabolism; pectin degradation; 2-dehydro-3-deoxy-D-gluconate from pectin: step 1/5.</text>
</comment>
<dbReference type="GO" id="GO:0045490">
    <property type="term" value="P:pectin catabolic process"/>
    <property type="evidence" value="ECO:0007669"/>
    <property type="project" value="UniProtKB-UniPathway"/>
</dbReference>
<dbReference type="SUPFAM" id="SSF51126">
    <property type="entry name" value="Pectin lyase-like"/>
    <property type="match status" value="1"/>
</dbReference>
<dbReference type="InterPro" id="IPR000070">
    <property type="entry name" value="Pectinesterase_cat"/>
</dbReference>
<dbReference type="SUPFAM" id="SSF47473">
    <property type="entry name" value="EF-hand"/>
    <property type="match status" value="1"/>
</dbReference>
<accession>A0A835IC21</accession>
<dbReference type="UniPathway" id="UPA00545">
    <property type="reaction ID" value="UER00823"/>
</dbReference>
<comment type="caution">
    <text evidence="5">The sequence shown here is derived from an EMBL/GenBank/DDBJ whole genome shotgun (WGS) entry which is preliminary data.</text>
</comment>
<sequence length="115" mass="13850">MQFYICDLIRPEGWRPWNDTTDYFLDSLHYLEFENHGPVYSITGRVKWPGHHRLNDPRQATNFTVSEFIQGDLWLLSTSIEFLVGEEFDEWIRKVDVGYDGRIRYEEFIQRMVAK</sequence>
<dbReference type="InterPro" id="IPR011992">
    <property type="entry name" value="EF-hand-dom_pair"/>
</dbReference>
<dbReference type="PROSITE" id="PS50222">
    <property type="entry name" value="EF_HAND_2"/>
    <property type="match status" value="1"/>
</dbReference>
<organism evidence="5 6">
    <name type="scientific">Coptis chinensis</name>
    <dbReference type="NCBI Taxonomy" id="261450"/>
    <lineage>
        <taxon>Eukaryota</taxon>
        <taxon>Viridiplantae</taxon>
        <taxon>Streptophyta</taxon>
        <taxon>Embryophyta</taxon>
        <taxon>Tracheophyta</taxon>
        <taxon>Spermatophyta</taxon>
        <taxon>Magnoliopsida</taxon>
        <taxon>Ranunculales</taxon>
        <taxon>Ranunculaceae</taxon>
        <taxon>Coptidoideae</taxon>
        <taxon>Coptis</taxon>
    </lineage>
</organism>
<evidence type="ECO:0000256" key="2">
    <source>
        <dbReference type="ARBA" id="ARBA00022801"/>
    </source>
</evidence>
<dbReference type="EMBL" id="JADFTS010000003">
    <property type="protein sequence ID" value="KAF9616160.1"/>
    <property type="molecule type" value="Genomic_DNA"/>
</dbReference>
<gene>
    <name evidence="5" type="ORF">IFM89_028626</name>
</gene>
<dbReference type="Gene3D" id="1.10.238.10">
    <property type="entry name" value="EF-hand"/>
    <property type="match status" value="1"/>
</dbReference>
<dbReference type="Proteomes" id="UP000631114">
    <property type="component" value="Unassembled WGS sequence"/>
</dbReference>
<feature type="domain" description="EF-hand" evidence="4">
    <location>
        <begin position="83"/>
        <end position="115"/>
    </location>
</feature>
<dbReference type="AlphaFoldDB" id="A0A835IC21"/>
<dbReference type="InterPro" id="IPR002048">
    <property type="entry name" value="EF_hand_dom"/>
</dbReference>
<keyword evidence="3" id="KW-0063">Aspartyl esterase</keyword>
<dbReference type="GO" id="GO:0005509">
    <property type="term" value="F:calcium ion binding"/>
    <property type="evidence" value="ECO:0007669"/>
    <property type="project" value="InterPro"/>
</dbReference>
<evidence type="ECO:0000256" key="3">
    <source>
        <dbReference type="ARBA" id="ARBA00023085"/>
    </source>
</evidence>
<proteinExistence type="predicted"/>
<protein>
    <recommendedName>
        <fullName evidence="4">EF-hand domain-containing protein</fullName>
    </recommendedName>
</protein>
<dbReference type="OrthoDB" id="2019149at2759"/>
<dbReference type="GO" id="GO:0030599">
    <property type="term" value="F:pectinesterase activity"/>
    <property type="evidence" value="ECO:0007669"/>
    <property type="project" value="InterPro"/>
</dbReference>
<evidence type="ECO:0000313" key="5">
    <source>
        <dbReference type="EMBL" id="KAF9616160.1"/>
    </source>
</evidence>
<name>A0A835IC21_9MAGN</name>
<evidence type="ECO:0000256" key="1">
    <source>
        <dbReference type="ARBA" id="ARBA00005184"/>
    </source>
</evidence>
<keyword evidence="2" id="KW-0378">Hydrolase</keyword>
<dbReference type="InterPro" id="IPR012334">
    <property type="entry name" value="Pectin_lyas_fold"/>
</dbReference>